<proteinExistence type="predicted"/>
<accession>A0A2C5YZ43</accession>
<dbReference type="Proteomes" id="UP000224854">
    <property type="component" value="Unassembled WGS sequence"/>
</dbReference>
<feature type="compositionally biased region" description="Pro residues" evidence="1">
    <location>
        <begin position="191"/>
        <end position="200"/>
    </location>
</feature>
<feature type="region of interest" description="Disordered" evidence="1">
    <location>
        <begin position="1"/>
        <end position="55"/>
    </location>
</feature>
<protein>
    <submittedName>
        <fullName evidence="2">Uncharacterized protein</fullName>
    </submittedName>
</protein>
<comment type="caution">
    <text evidence="2">The sequence shown here is derived from an EMBL/GenBank/DDBJ whole genome shotgun (WGS) entry which is preliminary data.</text>
</comment>
<organism evidence="2 3">
    <name type="scientific">Ophiocordyceps australis</name>
    <dbReference type="NCBI Taxonomy" id="1399860"/>
    <lineage>
        <taxon>Eukaryota</taxon>
        <taxon>Fungi</taxon>
        <taxon>Dikarya</taxon>
        <taxon>Ascomycota</taxon>
        <taxon>Pezizomycotina</taxon>
        <taxon>Sordariomycetes</taxon>
        <taxon>Hypocreomycetidae</taxon>
        <taxon>Hypocreales</taxon>
        <taxon>Ophiocordycipitaceae</taxon>
        <taxon>Ophiocordyceps</taxon>
    </lineage>
</organism>
<evidence type="ECO:0000256" key="1">
    <source>
        <dbReference type="SAM" id="MobiDB-lite"/>
    </source>
</evidence>
<sequence>MVPHAPGRLAQQRAYPVPASGRAGGAQRRPRYLAASRQQTHDVTGHMNAPGLPDWPAKPSSAVPFWDSAARLAEKGPAQALANPKVAGTWPRTRCTASGWAAGWVAVRPGLEQAIAAFALHCSRVVTKVHPPPLHHCTTAPLHHCTAAPLHRCTTAQLPTNNTSSPLTLIRLGPHASFAQATLAGAGSCSPPSPVPPSPPRRSSKQEATTSTTRPRKA</sequence>
<evidence type="ECO:0000313" key="3">
    <source>
        <dbReference type="Proteomes" id="UP000224854"/>
    </source>
</evidence>
<reference evidence="2 3" key="1">
    <citation type="submission" date="2017-06" db="EMBL/GenBank/DDBJ databases">
        <title>Ant-infecting Ophiocordyceps genomes reveal a high diversity of potential behavioral manipulation genes and a possible major role for enterotoxins.</title>
        <authorList>
            <person name="De Bekker C."/>
            <person name="Evans H.C."/>
            <person name="Brachmann A."/>
            <person name="Hughes D.P."/>
        </authorList>
    </citation>
    <scope>NUCLEOTIDE SEQUENCE [LARGE SCALE GENOMIC DNA]</scope>
    <source>
        <strain evidence="2 3">1348a</strain>
    </source>
</reference>
<feature type="compositionally biased region" description="Polar residues" evidence="1">
    <location>
        <begin position="206"/>
        <end position="218"/>
    </location>
</feature>
<dbReference type="AlphaFoldDB" id="A0A2C5YZ43"/>
<evidence type="ECO:0000313" key="2">
    <source>
        <dbReference type="EMBL" id="PHH74037.1"/>
    </source>
</evidence>
<keyword evidence="3" id="KW-1185">Reference proteome</keyword>
<feature type="region of interest" description="Disordered" evidence="1">
    <location>
        <begin position="183"/>
        <end position="218"/>
    </location>
</feature>
<name>A0A2C5YZ43_9HYPO</name>
<dbReference type="EMBL" id="NJEU01000459">
    <property type="protein sequence ID" value="PHH74037.1"/>
    <property type="molecule type" value="Genomic_DNA"/>
</dbReference>
<gene>
    <name evidence="2" type="ORF">CDD82_5131</name>
</gene>